<feature type="binding site" evidence="12">
    <location>
        <begin position="268"/>
        <end position="269"/>
    </location>
    <ligand>
        <name>ATP</name>
        <dbReference type="ChEBI" id="CHEBI:30616"/>
    </ligand>
</feature>
<dbReference type="UniPathway" id="UPA00916">
    <property type="reaction ID" value="UER00889"/>
</dbReference>
<evidence type="ECO:0000256" key="10">
    <source>
        <dbReference type="ARBA" id="ARBA00022958"/>
    </source>
</evidence>
<dbReference type="HAMAP" id="MF_01987">
    <property type="entry name" value="Ribokinase"/>
    <property type="match status" value="1"/>
</dbReference>
<sequence length="322" mass="33586">MTAARVVVVGSFNVDHVWTVAALPRPGETLSGQYHTGPGGKGFNQATAAVRAGAATTFVCALGEDLGGQLARALATADGLDLREHSSQAPTGTAGIYVDHDGRNSIVIGPGANADLPVDFVQSQRDVIHGAHVLLAQLESPLASIETAFAIAREGGVRTMLNPAPADARVPASLLALSDVITPNESEFCAQLERHVGERVDASIVATQGDDTLHAWCRRLLPHGTVVVTLGAAGCFVSHAENALHRDAQTHYRVPGAKVQPQDTTGAGDAFNGALAASWALRPEAAFADHLHYANRYAALSTESAGAAASMPREVDVRKRFS</sequence>
<dbReference type="PANTHER" id="PTHR10584">
    <property type="entry name" value="SUGAR KINASE"/>
    <property type="match status" value="1"/>
</dbReference>
<feature type="active site" description="Proton acceptor" evidence="12">
    <location>
        <position position="269"/>
    </location>
</feature>
<dbReference type="GO" id="GO:0046872">
    <property type="term" value="F:metal ion binding"/>
    <property type="evidence" value="ECO:0007669"/>
    <property type="project" value="UniProtKB-KW"/>
</dbReference>
<dbReference type="GO" id="GO:0005524">
    <property type="term" value="F:ATP binding"/>
    <property type="evidence" value="ECO:0007669"/>
    <property type="project" value="UniProtKB-UniRule"/>
</dbReference>
<evidence type="ECO:0000256" key="8">
    <source>
        <dbReference type="ARBA" id="ARBA00022840"/>
    </source>
</evidence>
<keyword evidence="10 12" id="KW-0630">Potassium</keyword>
<comment type="catalytic activity">
    <reaction evidence="12">
        <text>D-ribose + ATP = D-ribose 5-phosphate + ADP + H(+)</text>
        <dbReference type="Rhea" id="RHEA:13697"/>
        <dbReference type="ChEBI" id="CHEBI:15378"/>
        <dbReference type="ChEBI" id="CHEBI:30616"/>
        <dbReference type="ChEBI" id="CHEBI:47013"/>
        <dbReference type="ChEBI" id="CHEBI:78346"/>
        <dbReference type="ChEBI" id="CHEBI:456216"/>
        <dbReference type="EC" id="2.7.1.15"/>
    </reaction>
</comment>
<keyword evidence="6 12" id="KW-0547">Nucleotide-binding</keyword>
<dbReference type="Proteomes" id="UP000256829">
    <property type="component" value="Unassembled WGS sequence"/>
</dbReference>
<comment type="activity regulation">
    <text evidence="12">Activated by a monovalent cation that binds near, but not in, the active site. The most likely occupant of the site in vivo is potassium. Ion binding induces a conformational change that may alter substrate affinity.</text>
</comment>
<dbReference type="GO" id="GO:0019303">
    <property type="term" value="P:D-ribose catabolic process"/>
    <property type="evidence" value="ECO:0007669"/>
    <property type="project" value="UniProtKB-UniRule"/>
</dbReference>
<dbReference type="CDD" id="cd01174">
    <property type="entry name" value="ribokinase"/>
    <property type="match status" value="1"/>
</dbReference>
<gene>
    <name evidence="12" type="primary">rbsK</name>
    <name evidence="14" type="ORF">DX912_14310</name>
</gene>
<feature type="binding site" evidence="12">
    <location>
        <position position="269"/>
    </location>
    <ligand>
        <name>substrate</name>
    </ligand>
</feature>
<feature type="domain" description="Carbohydrate kinase PfkB" evidence="13">
    <location>
        <begin position="4"/>
        <end position="312"/>
    </location>
</feature>
<dbReference type="InterPro" id="IPR002173">
    <property type="entry name" value="Carboh/pur_kinase_PfkB_CS"/>
</dbReference>
<dbReference type="InterPro" id="IPR011611">
    <property type="entry name" value="PfkB_dom"/>
</dbReference>
<keyword evidence="15" id="KW-1185">Reference proteome</keyword>
<feature type="binding site" evidence="12">
    <location>
        <position position="295"/>
    </location>
    <ligand>
        <name>ATP</name>
        <dbReference type="ChEBI" id="CHEBI:30616"/>
    </ligand>
</feature>
<evidence type="ECO:0000256" key="6">
    <source>
        <dbReference type="ARBA" id="ARBA00022741"/>
    </source>
</evidence>
<evidence type="ECO:0000256" key="5">
    <source>
        <dbReference type="ARBA" id="ARBA00022723"/>
    </source>
</evidence>
<feature type="binding site" evidence="12">
    <location>
        <position position="263"/>
    </location>
    <ligand>
        <name>K(+)</name>
        <dbReference type="ChEBI" id="CHEBI:29103"/>
    </ligand>
</feature>
<keyword evidence="7 12" id="KW-0418">Kinase</keyword>
<dbReference type="GO" id="GO:0004747">
    <property type="term" value="F:ribokinase activity"/>
    <property type="evidence" value="ECO:0007669"/>
    <property type="project" value="UniProtKB-UniRule"/>
</dbReference>
<dbReference type="EC" id="2.7.1.15" evidence="2 12"/>
<feature type="binding site" evidence="12">
    <location>
        <begin position="40"/>
        <end position="44"/>
    </location>
    <ligand>
        <name>substrate</name>
    </ligand>
</feature>
<comment type="caution">
    <text evidence="12">Lacks conserved residue(s) required for the propagation of feature annotation.</text>
</comment>
<dbReference type="GO" id="GO:0005829">
    <property type="term" value="C:cytosol"/>
    <property type="evidence" value="ECO:0007669"/>
    <property type="project" value="TreeGrafter"/>
</dbReference>
<name>A0A3D8V9R1_9GAMM</name>
<feature type="binding site" evidence="12">
    <location>
        <begin position="13"/>
        <end position="15"/>
    </location>
    <ligand>
        <name>substrate</name>
    </ligand>
</feature>
<keyword evidence="12" id="KW-0963">Cytoplasm</keyword>
<evidence type="ECO:0000313" key="14">
    <source>
        <dbReference type="EMBL" id="RDY66144.1"/>
    </source>
</evidence>
<dbReference type="InterPro" id="IPR011877">
    <property type="entry name" value="Ribokinase"/>
</dbReference>
<comment type="similarity">
    <text evidence="1">Belongs to the carbohydrate kinase pfkB family.</text>
</comment>
<comment type="caution">
    <text evidence="14">The sequence shown here is derived from an EMBL/GenBank/DDBJ whole genome shotgun (WGS) entry which is preliminary data.</text>
</comment>
<dbReference type="RefSeq" id="WP_115843441.1">
    <property type="nucleotide sequence ID" value="NZ_CP183976.1"/>
</dbReference>
<keyword evidence="8 12" id="KW-0067">ATP-binding</keyword>
<keyword evidence="9 12" id="KW-0460">Magnesium</keyword>
<dbReference type="SUPFAM" id="SSF53613">
    <property type="entry name" value="Ribokinase-like"/>
    <property type="match status" value="1"/>
</dbReference>
<comment type="function">
    <text evidence="12">Catalyzes the phosphorylation of ribose at O-5 in a reaction requiring ATP and magnesium. The resulting D-ribose-5-phosphate can then be used either for sythesis of nucleotides, histidine, and tryptophan, or as a component of the pentose phosphate pathway.</text>
</comment>
<evidence type="ECO:0000313" key="15">
    <source>
        <dbReference type="Proteomes" id="UP000256829"/>
    </source>
</evidence>
<feature type="binding site" evidence="12">
    <location>
        <position position="310"/>
    </location>
    <ligand>
        <name>K(+)</name>
        <dbReference type="ChEBI" id="CHEBI:29103"/>
    </ligand>
</feature>
<evidence type="ECO:0000256" key="7">
    <source>
        <dbReference type="ARBA" id="ARBA00022777"/>
    </source>
</evidence>
<dbReference type="Pfam" id="PF00294">
    <property type="entry name" value="PfkB"/>
    <property type="match status" value="1"/>
</dbReference>
<feature type="binding site" evidence="12">
    <location>
        <begin position="229"/>
        <end position="234"/>
    </location>
    <ligand>
        <name>ATP</name>
        <dbReference type="ChEBI" id="CHEBI:30616"/>
    </ligand>
</feature>
<evidence type="ECO:0000256" key="1">
    <source>
        <dbReference type="ARBA" id="ARBA00005380"/>
    </source>
</evidence>
<organism evidence="14 15">
    <name type="scientific">Lysobacter soli</name>
    <dbReference type="NCBI Taxonomy" id="453783"/>
    <lineage>
        <taxon>Bacteria</taxon>
        <taxon>Pseudomonadati</taxon>
        <taxon>Pseudomonadota</taxon>
        <taxon>Gammaproteobacteria</taxon>
        <taxon>Lysobacterales</taxon>
        <taxon>Lysobacteraceae</taxon>
        <taxon>Lysobacter</taxon>
    </lineage>
</organism>
<keyword evidence="11 12" id="KW-0119">Carbohydrate metabolism</keyword>
<reference evidence="14 15" key="1">
    <citation type="submission" date="2018-08" db="EMBL/GenBank/DDBJ databases">
        <title>Lysobacter soli KCTC 22011, whole genome shotgun sequence.</title>
        <authorList>
            <person name="Zhang X."/>
            <person name="Feng G."/>
            <person name="Zhu H."/>
        </authorList>
    </citation>
    <scope>NUCLEOTIDE SEQUENCE [LARGE SCALE GENOMIC DNA]</scope>
    <source>
        <strain evidence="14 15">KCTC 22011</strain>
    </source>
</reference>
<dbReference type="InterPro" id="IPR029056">
    <property type="entry name" value="Ribokinase-like"/>
</dbReference>
<feature type="binding site" evidence="12">
    <location>
        <position position="184"/>
    </location>
    <ligand>
        <name>ATP</name>
        <dbReference type="ChEBI" id="CHEBI:30616"/>
    </ligand>
</feature>
<feature type="binding site" evidence="12">
    <location>
        <position position="306"/>
    </location>
    <ligand>
        <name>K(+)</name>
        <dbReference type="ChEBI" id="CHEBI:29103"/>
    </ligand>
</feature>
<dbReference type="EMBL" id="QTJR01000011">
    <property type="protein sequence ID" value="RDY66144.1"/>
    <property type="molecule type" value="Genomic_DNA"/>
</dbReference>
<feature type="binding site" evidence="12">
    <location>
        <position position="304"/>
    </location>
    <ligand>
        <name>K(+)</name>
        <dbReference type="ChEBI" id="CHEBI:29103"/>
    </ligand>
</feature>
<dbReference type="PROSITE" id="PS00584">
    <property type="entry name" value="PFKB_KINASES_2"/>
    <property type="match status" value="1"/>
</dbReference>
<comment type="subcellular location">
    <subcellularLocation>
        <location evidence="12">Cytoplasm</location>
    </subcellularLocation>
</comment>
<evidence type="ECO:0000256" key="4">
    <source>
        <dbReference type="ARBA" id="ARBA00022679"/>
    </source>
</evidence>
<evidence type="ECO:0000259" key="13">
    <source>
        <dbReference type="Pfam" id="PF00294"/>
    </source>
</evidence>
<accession>A0A3D8V9R1</accession>
<comment type="similarity">
    <text evidence="12">Belongs to the carbohydrate kinase PfkB family. Ribokinase subfamily.</text>
</comment>
<dbReference type="PRINTS" id="PR00990">
    <property type="entry name" value="RIBOKINASE"/>
</dbReference>
<proteinExistence type="inferred from homology"/>
<feature type="binding site" evidence="12">
    <location>
        <position position="139"/>
    </location>
    <ligand>
        <name>substrate</name>
    </ligand>
</feature>
<evidence type="ECO:0000256" key="3">
    <source>
        <dbReference type="ARBA" id="ARBA00016943"/>
    </source>
</evidence>
<dbReference type="Gene3D" id="3.40.1190.20">
    <property type="match status" value="1"/>
</dbReference>
<evidence type="ECO:0000256" key="11">
    <source>
        <dbReference type="ARBA" id="ARBA00023277"/>
    </source>
</evidence>
<comment type="subunit">
    <text evidence="12">Homodimer.</text>
</comment>
<comment type="cofactor">
    <cofactor evidence="12">
        <name>Mg(2+)</name>
        <dbReference type="ChEBI" id="CHEBI:18420"/>
    </cofactor>
    <text evidence="12">Requires a divalent cation, most likely magnesium in vivo, as an electrophilic catalyst to aid phosphoryl group transfer. It is the chelate of the metal and the nucleotide that is the actual substrate.</text>
</comment>
<evidence type="ECO:0000256" key="9">
    <source>
        <dbReference type="ARBA" id="ARBA00022842"/>
    </source>
</evidence>
<feature type="binding site" evidence="12">
    <location>
        <position position="265"/>
    </location>
    <ligand>
        <name>K(+)</name>
        <dbReference type="ChEBI" id="CHEBI:29103"/>
    </ligand>
</feature>
<evidence type="ECO:0000256" key="2">
    <source>
        <dbReference type="ARBA" id="ARBA00012035"/>
    </source>
</evidence>
<dbReference type="AlphaFoldDB" id="A0A3D8V9R1"/>
<dbReference type="InterPro" id="IPR002139">
    <property type="entry name" value="Ribo/fructo_kinase"/>
</dbReference>
<comment type="pathway">
    <text evidence="12">Carbohydrate metabolism; D-ribose degradation; D-ribose 5-phosphate from beta-D-ribopyranose: step 2/2.</text>
</comment>
<keyword evidence="5 12" id="KW-0479">Metal-binding</keyword>
<feature type="binding site" evidence="12">
    <location>
        <position position="301"/>
    </location>
    <ligand>
        <name>K(+)</name>
        <dbReference type="ChEBI" id="CHEBI:29103"/>
    </ligand>
</feature>
<evidence type="ECO:0000256" key="12">
    <source>
        <dbReference type="HAMAP-Rule" id="MF_01987"/>
    </source>
</evidence>
<dbReference type="PANTHER" id="PTHR10584:SF166">
    <property type="entry name" value="RIBOKINASE"/>
    <property type="match status" value="1"/>
</dbReference>
<protein>
    <recommendedName>
        <fullName evidence="3 12">Ribokinase</fullName>
        <shortName evidence="12">RK</shortName>
        <ecNumber evidence="2 12">2.7.1.15</ecNumber>
    </recommendedName>
</protein>
<keyword evidence="4 12" id="KW-0808">Transferase</keyword>